<dbReference type="AlphaFoldDB" id="A0A409YW66"/>
<dbReference type="EMBL" id="NHYE01000147">
    <property type="protein sequence ID" value="PPR07274.1"/>
    <property type="molecule type" value="Genomic_DNA"/>
</dbReference>
<evidence type="ECO:0000256" key="1">
    <source>
        <dbReference type="SAM" id="MobiDB-lite"/>
    </source>
</evidence>
<evidence type="ECO:0000313" key="2">
    <source>
        <dbReference type="EMBL" id="PPR07274.1"/>
    </source>
</evidence>
<proteinExistence type="predicted"/>
<reference evidence="2 3" key="1">
    <citation type="journal article" date="2018" name="Evol. Lett.">
        <title>Horizontal gene cluster transfer increased hallucinogenic mushroom diversity.</title>
        <authorList>
            <person name="Reynolds H.T."/>
            <person name="Vijayakumar V."/>
            <person name="Gluck-Thaler E."/>
            <person name="Korotkin H.B."/>
            <person name="Matheny P.B."/>
            <person name="Slot J.C."/>
        </authorList>
    </citation>
    <scope>NUCLEOTIDE SEQUENCE [LARGE SCALE GENOMIC DNA]</scope>
    <source>
        <strain evidence="2 3">SRW20</strain>
    </source>
</reference>
<gene>
    <name evidence="2" type="ORF">CVT26_012434</name>
</gene>
<accession>A0A409YW66</accession>
<feature type="region of interest" description="Disordered" evidence="1">
    <location>
        <begin position="1"/>
        <end position="21"/>
    </location>
</feature>
<feature type="compositionally biased region" description="Polar residues" evidence="1">
    <location>
        <begin position="9"/>
        <end position="21"/>
    </location>
</feature>
<evidence type="ECO:0008006" key="4">
    <source>
        <dbReference type="Google" id="ProtNLM"/>
    </source>
</evidence>
<dbReference type="STRING" id="231916.A0A409YW66"/>
<evidence type="ECO:0000313" key="3">
    <source>
        <dbReference type="Proteomes" id="UP000284706"/>
    </source>
</evidence>
<protein>
    <recommendedName>
        <fullName evidence="4">Fungal-type protein kinase domain-containing protein</fullName>
    </recommendedName>
</protein>
<comment type="caution">
    <text evidence="2">The sequence shown here is derived from an EMBL/GenBank/DDBJ whole genome shotgun (WGS) entry which is preliminary data.</text>
</comment>
<sequence>MTPYCPTLTGHNTSQEPLKTSLGTTVKPDIILYPLNFQPTKVDPLSSAEITGEVKFEKDEDPFTDSARLAIYNVRSGYYRLRTEGTWEFVIDPAKYLQNLGQMASYATAHLCSQFRTHVFSFLIFPSHARLMKWDRAGAVFTGPIPLKDSLLAEFFWRYSYATPEQRGYDCIVKPFHGNLHLAKRFIIEQLGPYDGDDSLGSHEVSLHEVSMPSSLKSYIVSRPSHLGISSLPSWATRVFKAWSFWPQTRSYY</sequence>
<dbReference type="Proteomes" id="UP000284706">
    <property type="component" value="Unassembled WGS sequence"/>
</dbReference>
<dbReference type="InParanoid" id="A0A409YW66"/>
<keyword evidence="3" id="KW-1185">Reference proteome</keyword>
<name>A0A409YW66_9AGAR</name>
<organism evidence="2 3">
    <name type="scientific">Gymnopilus dilepis</name>
    <dbReference type="NCBI Taxonomy" id="231916"/>
    <lineage>
        <taxon>Eukaryota</taxon>
        <taxon>Fungi</taxon>
        <taxon>Dikarya</taxon>
        <taxon>Basidiomycota</taxon>
        <taxon>Agaricomycotina</taxon>
        <taxon>Agaricomycetes</taxon>
        <taxon>Agaricomycetidae</taxon>
        <taxon>Agaricales</taxon>
        <taxon>Agaricineae</taxon>
        <taxon>Hymenogastraceae</taxon>
        <taxon>Gymnopilus</taxon>
    </lineage>
</organism>
<dbReference type="OrthoDB" id="3067778at2759"/>